<dbReference type="PANTHER" id="PTHR47272:SF1">
    <property type="entry name" value="PIGGYBAC TRANSPOSABLE ELEMENT-DERIVED PROTEIN 3-LIKE"/>
    <property type="match status" value="1"/>
</dbReference>
<dbReference type="AlphaFoldDB" id="A0AAV4AEE4"/>
<feature type="coiled-coil region" evidence="1">
    <location>
        <begin position="161"/>
        <end position="192"/>
    </location>
</feature>
<proteinExistence type="predicted"/>
<feature type="region of interest" description="Disordered" evidence="2">
    <location>
        <begin position="274"/>
        <end position="416"/>
    </location>
</feature>
<dbReference type="Proteomes" id="UP000735302">
    <property type="component" value="Unassembled WGS sequence"/>
</dbReference>
<evidence type="ECO:0000256" key="1">
    <source>
        <dbReference type="SAM" id="Coils"/>
    </source>
</evidence>
<gene>
    <name evidence="3" type="ORF">PoB_003112400</name>
</gene>
<comment type="caution">
    <text evidence="3">The sequence shown here is derived from an EMBL/GenBank/DDBJ whole genome shotgun (WGS) entry which is preliminary data.</text>
</comment>
<sequence length="416" mass="48051">MGGVDLLDSLISKSKFNMKSRRWYLYIFWHSLQLMVTNAWLVYHRDCDILGIPKKERLILRKFQTRIGLALCYSKTTPRRGRPCLDNDANDQPPAAEAEAERLRLEEEEKKKLAIPLIQDPRKRRIHAHLNPSGAQTGVPATATGMLPKINMSTSLFNGRIETKEEEELRLAQAAEEERKRKQKELPRFDKELVKEYLDEQKSMHEDLLTRNALMKIKSYADNDHVFYKYRMKTRNALMKIKSYADNDHVFYKYRMKTRLPGSAHSLLQHIELERPLEPGEVRPPTRHTSRPDTRQTTRSDTSHADRRQSGRPDTRQTVRSESRQTTRPDTRQTSLSEGPKVKVKIRPWTKQASRYGQKATPRRQGRASLGDAPLESDVDTQADNIKGSVTSRTPAQGKDALSIPKMERAKTVHFS</sequence>
<protein>
    <submittedName>
        <fullName evidence="3">PiggyBac transposable element-derived protein 4</fullName>
    </submittedName>
</protein>
<evidence type="ECO:0000313" key="3">
    <source>
        <dbReference type="EMBL" id="GFO04619.1"/>
    </source>
</evidence>
<dbReference type="EMBL" id="BLXT01003739">
    <property type="protein sequence ID" value="GFO04619.1"/>
    <property type="molecule type" value="Genomic_DNA"/>
</dbReference>
<dbReference type="PANTHER" id="PTHR47272">
    <property type="entry name" value="DDE_TNP_1_7 DOMAIN-CONTAINING PROTEIN"/>
    <property type="match status" value="1"/>
</dbReference>
<keyword evidence="1" id="KW-0175">Coiled coil</keyword>
<name>A0AAV4AEE4_9GAST</name>
<feature type="compositionally biased region" description="Basic and acidic residues" evidence="2">
    <location>
        <begin position="406"/>
        <end position="416"/>
    </location>
</feature>
<evidence type="ECO:0000313" key="4">
    <source>
        <dbReference type="Proteomes" id="UP000735302"/>
    </source>
</evidence>
<organism evidence="3 4">
    <name type="scientific">Plakobranchus ocellatus</name>
    <dbReference type="NCBI Taxonomy" id="259542"/>
    <lineage>
        <taxon>Eukaryota</taxon>
        <taxon>Metazoa</taxon>
        <taxon>Spiralia</taxon>
        <taxon>Lophotrochozoa</taxon>
        <taxon>Mollusca</taxon>
        <taxon>Gastropoda</taxon>
        <taxon>Heterobranchia</taxon>
        <taxon>Euthyneura</taxon>
        <taxon>Panpulmonata</taxon>
        <taxon>Sacoglossa</taxon>
        <taxon>Placobranchoidea</taxon>
        <taxon>Plakobranchidae</taxon>
        <taxon>Plakobranchus</taxon>
    </lineage>
</organism>
<feature type="compositionally biased region" description="Polar residues" evidence="2">
    <location>
        <begin position="382"/>
        <end position="395"/>
    </location>
</feature>
<feature type="compositionally biased region" description="Basic and acidic residues" evidence="2">
    <location>
        <begin position="290"/>
        <end position="331"/>
    </location>
</feature>
<keyword evidence="4" id="KW-1185">Reference proteome</keyword>
<reference evidence="3 4" key="1">
    <citation type="journal article" date="2021" name="Elife">
        <title>Chloroplast acquisition without the gene transfer in kleptoplastic sea slugs, Plakobranchus ocellatus.</title>
        <authorList>
            <person name="Maeda T."/>
            <person name="Takahashi S."/>
            <person name="Yoshida T."/>
            <person name="Shimamura S."/>
            <person name="Takaki Y."/>
            <person name="Nagai Y."/>
            <person name="Toyoda A."/>
            <person name="Suzuki Y."/>
            <person name="Arimoto A."/>
            <person name="Ishii H."/>
            <person name="Satoh N."/>
            <person name="Nishiyama T."/>
            <person name="Hasebe M."/>
            <person name="Maruyama T."/>
            <person name="Minagawa J."/>
            <person name="Obokata J."/>
            <person name="Shigenobu S."/>
        </authorList>
    </citation>
    <scope>NUCLEOTIDE SEQUENCE [LARGE SCALE GENOMIC DNA]</scope>
</reference>
<evidence type="ECO:0000256" key="2">
    <source>
        <dbReference type="SAM" id="MobiDB-lite"/>
    </source>
</evidence>
<accession>A0AAV4AEE4</accession>